<dbReference type="InterPro" id="IPR023271">
    <property type="entry name" value="Aquaporin-like"/>
</dbReference>
<dbReference type="InterPro" id="IPR000425">
    <property type="entry name" value="MIP"/>
</dbReference>
<reference evidence="9" key="1">
    <citation type="submission" date="2013-01" db="EMBL/GenBank/DDBJ databases">
        <title>Draft Genome Sequence of a Mulberry Tree, Morus notabilis C.K. Schneid.</title>
        <authorList>
            <person name="He N."/>
            <person name="Zhao S."/>
        </authorList>
    </citation>
    <scope>NUCLEOTIDE SEQUENCE</scope>
</reference>
<proteinExistence type="inferred from homology"/>
<evidence type="ECO:0000256" key="6">
    <source>
        <dbReference type="SAM" id="Phobius"/>
    </source>
</evidence>
<keyword evidence="3 6" id="KW-1133">Transmembrane helix</keyword>
<dbReference type="Proteomes" id="UP000030645">
    <property type="component" value="Unassembled WGS sequence"/>
</dbReference>
<dbReference type="STRING" id="981085.W9SMA4"/>
<evidence type="ECO:0000313" key="9">
    <source>
        <dbReference type="Proteomes" id="UP000030645"/>
    </source>
</evidence>
<dbReference type="InterPro" id="IPR034294">
    <property type="entry name" value="Aquaporin_transptr"/>
</dbReference>
<evidence type="ECO:0000256" key="4">
    <source>
        <dbReference type="ARBA" id="ARBA00023136"/>
    </source>
</evidence>
<feature type="transmembrane region" description="Helical" evidence="6">
    <location>
        <begin position="126"/>
        <end position="147"/>
    </location>
</feature>
<evidence type="ECO:0000256" key="1">
    <source>
        <dbReference type="ARBA" id="ARBA00004141"/>
    </source>
</evidence>
<organism evidence="8 9">
    <name type="scientific">Morus notabilis</name>
    <dbReference type="NCBI Taxonomy" id="981085"/>
    <lineage>
        <taxon>Eukaryota</taxon>
        <taxon>Viridiplantae</taxon>
        <taxon>Streptophyta</taxon>
        <taxon>Embryophyta</taxon>
        <taxon>Tracheophyta</taxon>
        <taxon>Spermatophyta</taxon>
        <taxon>Magnoliopsida</taxon>
        <taxon>eudicotyledons</taxon>
        <taxon>Gunneridae</taxon>
        <taxon>Pentapetalae</taxon>
        <taxon>rosids</taxon>
        <taxon>fabids</taxon>
        <taxon>Rosales</taxon>
        <taxon>Moraceae</taxon>
        <taxon>Moreae</taxon>
        <taxon>Morus</taxon>
    </lineage>
</organism>
<evidence type="ECO:0000256" key="5">
    <source>
        <dbReference type="RuleBase" id="RU000477"/>
    </source>
</evidence>
<keyword evidence="2 5" id="KW-0812">Transmembrane</keyword>
<feature type="signal peptide" evidence="7">
    <location>
        <begin position="1"/>
        <end position="19"/>
    </location>
</feature>
<keyword evidence="4 6" id="KW-0472">Membrane</keyword>
<dbReference type="PANTHER" id="PTHR45724:SF11">
    <property type="entry name" value="AQUAPORIN NIP5-1-RELATED"/>
    <property type="match status" value="1"/>
</dbReference>
<dbReference type="eggNOG" id="KOG0223">
    <property type="taxonomic scope" value="Eukaryota"/>
</dbReference>
<dbReference type="SUPFAM" id="SSF81338">
    <property type="entry name" value="Aquaporin-like"/>
    <property type="match status" value="1"/>
</dbReference>
<comment type="subcellular location">
    <subcellularLocation>
        <location evidence="1">Membrane</location>
        <topology evidence="1">Multi-pass membrane protein</topology>
    </subcellularLocation>
</comment>
<feature type="transmembrane region" description="Helical" evidence="6">
    <location>
        <begin position="95"/>
        <end position="114"/>
    </location>
</feature>
<keyword evidence="5" id="KW-0813">Transport</keyword>
<feature type="chain" id="PRO_5004929239" evidence="7">
    <location>
        <begin position="20"/>
        <end position="196"/>
    </location>
</feature>
<dbReference type="GO" id="GO:0015267">
    <property type="term" value="F:channel activity"/>
    <property type="evidence" value="ECO:0007669"/>
    <property type="project" value="InterPro"/>
</dbReference>
<dbReference type="Pfam" id="PF00230">
    <property type="entry name" value="MIP"/>
    <property type="match status" value="1"/>
</dbReference>
<accession>W9SMA4</accession>
<gene>
    <name evidence="8" type="ORF">L484_017713</name>
</gene>
<evidence type="ECO:0000256" key="3">
    <source>
        <dbReference type="ARBA" id="ARBA00022989"/>
    </source>
</evidence>
<dbReference type="PROSITE" id="PS51257">
    <property type="entry name" value="PROKAR_LIPOPROTEIN"/>
    <property type="match status" value="1"/>
</dbReference>
<keyword evidence="9" id="KW-1185">Reference proteome</keyword>
<sequence>MRGGLFLNAISLLSASCGAFGDGSDSVDRPHIRRTPNPAVTVAFATVRHFPWAQVSPYIAIQVLASVSASFILKEVFDPFMSGGVTVPTVSHGQAFALEFIVTFILMLVNMAVVTDTRAVGELAGIAVGGTVLLNNLVAGPATGASMTPVRTLGPAVAAGNYKGMRIYTVAPLLGALAGAATYTAMKLLDKPTNQV</sequence>
<feature type="transmembrane region" description="Helical" evidence="6">
    <location>
        <begin position="167"/>
        <end position="186"/>
    </location>
</feature>
<dbReference type="GO" id="GO:0016020">
    <property type="term" value="C:membrane"/>
    <property type="evidence" value="ECO:0007669"/>
    <property type="project" value="UniProtKB-SubCell"/>
</dbReference>
<dbReference type="PANTHER" id="PTHR45724">
    <property type="entry name" value="AQUAPORIN NIP2-1"/>
    <property type="match status" value="1"/>
</dbReference>
<name>W9SMA4_9ROSA</name>
<evidence type="ECO:0000313" key="8">
    <source>
        <dbReference type="EMBL" id="EXC35012.1"/>
    </source>
</evidence>
<evidence type="ECO:0000256" key="7">
    <source>
        <dbReference type="SAM" id="SignalP"/>
    </source>
</evidence>
<dbReference type="Gene3D" id="1.20.1080.10">
    <property type="entry name" value="Glycerol uptake facilitator protein"/>
    <property type="match status" value="1"/>
</dbReference>
<dbReference type="AlphaFoldDB" id="W9SMA4"/>
<evidence type="ECO:0000256" key="2">
    <source>
        <dbReference type="ARBA" id="ARBA00022692"/>
    </source>
</evidence>
<dbReference type="EMBL" id="KE346354">
    <property type="protein sequence ID" value="EXC35012.1"/>
    <property type="molecule type" value="Genomic_DNA"/>
</dbReference>
<comment type="similarity">
    <text evidence="5">Belongs to the MIP/aquaporin (TC 1.A.8) family.</text>
</comment>
<keyword evidence="7" id="KW-0732">Signal</keyword>
<protein>
    <submittedName>
        <fullName evidence="8">Putative aquaporin NIP5-1</fullName>
    </submittedName>
</protein>
<dbReference type="PRINTS" id="PR00783">
    <property type="entry name" value="MINTRINSICP"/>
</dbReference>